<sequence length="54" mass="5832">MKEALDWFAGDPPVIRSFSETWSNVAGEVGRIATEPGQQDAPGSSHDVGWASTW</sequence>
<comment type="caution">
    <text evidence="2">The sequence shown here is derived from an EMBL/GenBank/DDBJ whole genome shotgun (WGS) entry which is preliminary data.</text>
</comment>
<protein>
    <submittedName>
        <fullName evidence="2">Uncharacterized protein</fullName>
    </submittedName>
</protein>
<evidence type="ECO:0000313" key="3">
    <source>
        <dbReference type="Proteomes" id="UP001596220"/>
    </source>
</evidence>
<feature type="region of interest" description="Disordered" evidence="1">
    <location>
        <begin position="34"/>
        <end position="54"/>
    </location>
</feature>
<organism evidence="2 3">
    <name type="scientific">Saccharothrix lopnurensis</name>
    <dbReference type="NCBI Taxonomy" id="1670621"/>
    <lineage>
        <taxon>Bacteria</taxon>
        <taxon>Bacillati</taxon>
        <taxon>Actinomycetota</taxon>
        <taxon>Actinomycetes</taxon>
        <taxon>Pseudonocardiales</taxon>
        <taxon>Pseudonocardiaceae</taxon>
        <taxon>Saccharothrix</taxon>
    </lineage>
</organism>
<name>A0ABW1PH92_9PSEU</name>
<gene>
    <name evidence="2" type="ORF">ACFP3R_37030</name>
</gene>
<evidence type="ECO:0000256" key="1">
    <source>
        <dbReference type="SAM" id="MobiDB-lite"/>
    </source>
</evidence>
<reference evidence="3" key="1">
    <citation type="journal article" date="2019" name="Int. J. Syst. Evol. Microbiol.">
        <title>The Global Catalogue of Microorganisms (GCM) 10K type strain sequencing project: providing services to taxonomists for standard genome sequencing and annotation.</title>
        <authorList>
            <consortium name="The Broad Institute Genomics Platform"/>
            <consortium name="The Broad Institute Genome Sequencing Center for Infectious Disease"/>
            <person name="Wu L."/>
            <person name="Ma J."/>
        </authorList>
    </citation>
    <scope>NUCLEOTIDE SEQUENCE [LARGE SCALE GENOMIC DNA]</scope>
    <source>
        <strain evidence="3">CGMCC 4.7246</strain>
    </source>
</reference>
<dbReference type="RefSeq" id="WP_380643611.1">
    <property type="nucleotide sequence ID" value="NZ_JBHSQO010000082.1"/>
</dbReference>
<accession>A0ABW1PH92</accession>
<proteinExistence type="predicted"/>
<keyword evidence="3" id="KW-1185">Reference proteome</keyword>
<dbReference type="EMBL" id="JBHSQO010000082">
    <property type="protein sequence ID" value="MFC6094898.1"/>
    <property type="molecule type" value="Genomic_DNA"/>
</dbReference>
<dbReference type="Proteomes" id="UP001596220">
    <property type="component" value="Unassembled WGS sequence"/>
</dbReference>
<evidence type="ECO:0000313" key="2">
    <source>
        <dbReference type="EMBL" id="MFC6094898.1"/>
    </source>
</evidence>